<feature type="signal peptide" evidence="2">
    <location>
        <begin position="1"/>
        <end position="22"/>
    </location>
</feature>
<evidence type="ECO:0000256" key="1">
    <source>
        <dbReference type="ARBA" id="ARBA00022729"/>
    </source>
</evidence>
<dbReference type="Pfam" id="PF07983">
    <property type="entry name" value="X8"/>
    <property type="match status" value="1"/>
</dbReference>
<feature type="chain" id="PRO_5015352383" evidence="2">
    <location>
        <begin position="23"/>
        <end position="126"/>
    </location>
</feature>
<dbReference type="AlphaFoldDB" id="A0A2R6RFU8"/>
<dbReference type="EMBL" id="NKQK01000006">
    <property type="protein sequence ID" value="PSS28889.1"/>
    <property type="molecule type" value="Genomic_DNA"/>
</dbReference>
<dbReference type="InterPro" id="IPR012946">
    <property type="entry name" value="X8"/>
</dbReference>
<dbReference type="Gramene" id="PSS28889">
    <property type="protein sequence ID" value="PSS28889"/>
    <property type="gene ID" value="CEY00_Acc06641"/>
</dbReference>
<proteinExistence type="predicted"/>
<evidence type="ECO:0000313" key="5">
    <source>
        <dbReference type="Proteomes" id="UP000241394"/>
    </source>
</evidence>
<organism evidence="4 5">
    <name type="scientific">Actinidia chinensis var. chinensis</name>
    <name type="common">Chinese soft-hair kiwi</name>
    <dbReference type="NCBI Taxonomy" id="1590841"/>
    <lineage>
        <taxon>Eukaryota</taxon>
        <taxon>Viridiplantae</taxon>
        <taxon>Streptophyta</taxon>
        <taxon>Embryophyta</taxon>
        <taxon>Tracheophyta</taxon>
        <taxon>Spermatophyta</taxon>
        <taxon>Magnoliopsida</taxon>
        <taxon>eudicotyledons</taxon>
        <taxon>Gunneridae</taxon>
        <taxon>Pentapetalae</taxon>
        <taxon>asterids</taxon>
        <taxon>Ericales</taxon>
        <taxon>Actinidiaceae</taxon>
        <taxon>Actinidia</taxon>
    </lineage>
</organism>
<dbReference type="PANTHER" id="PTHR31044">
    <property type="entry name" value="BETA-1,3 GLUCANASE"/>
    <property type="match status" value="1"/>
</dbReference>
<dbReference type="Gene3D" id="1.20.58.1040">
    <property type="match status" value="1"/>
</dbReference>
<dbReference type="Proteomes" id="UP000241394">
    <property type="component" value="Chromosome LG6"/>
</dbReference>
<name>A0A2R6RFU8_ACTCC</name>
<reference evidence="4 5" key="1">
    <citation type="submission" date="2017-07" db="EMBL/GenBank/DDBJ databases">
        <title>An improved, manually edited Actinidia chinensis var. chinensis (kiwifruit) genome highlights the challenges associated with draft genomes and gene prediction in plants.</title>
        <authorList>
            <person name="Pilkington S."/>
            <person name="Crowhurst R."/>
            <person name="Hilario E."/>
            <person name="Nardozza S."/>
            <person name="Fraser L."/>
            <person name="Peng Y."/>
            <person name="Gunaseelan K."/>
            <person name="Simpson R."/>
            <person name="Tahir J."/>
            <person name="Deroles S."/>
            <person name="Templeton K."/>
            <person name="Luo Z."/>
            <person name="Davy M."/>
            <person name="Cheng C."/>
            <person name="Mcneilage M."/>
            <person name="Scaglione D."/>
            <person name="Liu Y."/>
            <person name="Zhang Q."/>
            <person name="Datson P."/>
            <person name="De Silva N."/>
            <person name="Gardiner S."/>
            <person name="Bassett H."/>
            <person name="Chagne D."/>
            <person name="Mccallum J."/>
            <person name="Dzierzon H."/>
            <person name="Deng C."/>
            <person name="Wang Y.-Y."/>
            <person name="Barron N."/>
            <person name="Manako K."/>
            <person name="Bowen J."/>
            <person name="Foster T."/>
            <person name="Erridge Z."/>
            <person name="Tiffin H."/>
            <person name="Waite C."/>
            <person name="Davies K."/>
            <person name="Grierson E."/>
            <person name="Laing W."/>
            <person name="Kirk R."/>
            <person name="Chen X."/>
            <person name="Wood M."/>
            <person name="Montefiori M."/>
            <person name="Brummell D."/>
            <person name="Schwinn K."/>
            <person name="Catanach A."/>
            <person name="Fullerton C."/>
            <person name="Li D."/>
            <person name="Meiyalaghan S."/>
            <person name="Nieuwenhuizen N."/>
            <person name="Read N."/>
            <person name="Prakash R."/>
            <person name="Hunter D."/>
            <person name="Zhang H."/>
            <person name="Mckenzie M."/>
            <person name="Knabel M."/>
            <person name="Harris A."/>
            <person name="Allan A."/>
            <person name="Chen A."/>
            <person name="Janssen B."/>
            <person name="Plunkett B."/>
            <person name="Dwamena C."/>
            <person name="Voogd C."/>
            <person name="Leif D."/>
            <person name="Lafferty D."/>
            <person name="Souleyre E."/>
            <person name="Varkonyi-Gasic E."/>
            <person name="Gambi F."/>
            <person name="Hanley J."/>
            <person name="Yao J.-L."/>
            <person name="Cheung J."/>
            <person name="David K."/>
            <person name="Warren B."/>
            <person name="Marsh K."/>
            <person name="Snowden K."/>
            <person name="Lin-Wang K."/>
            <person name="Brian L."/>
            <person name="Martinez-Sanchez M."/>
            <person name="Wang M."/>
            <person name="Ileperuma N."/>
            <person name="Macnee N."/>
            <person name="Campin R."/>
            <person name="Mcatee P."/>
            <person name="Drummond R."/>
            <person name="Espley R."/>
            <person name="Ireland H."/>
            <person name="Wu R."/>
            <person name="Atkinson R."/>
            <person name="Karunairetnam S."/>
            <person name="Bulley S."/>
            <person name="Chunkath S."/>
            <person name="Hanley Z."/>
            <person name="Storey R."/>
            <person name="Thrimawithana A."/>
            <person name="Thomson S."/>
            <person name="David C."/>
            <person name="Testolin R."/>
        </authorList>
    </citation>
    <scope>NUCLEOTIDE SEQUENCE [LARGE SCALE GENOMIC DNA]</scope>
    <source>
        <strain evidence="5">cv. Red5</strain>
        <tissue evidence="4">Young leaf</tissue>
    </source>
</reference>
<dbReference type="OrthoDB" id="1928574at2759"/>
<dbReference type="FunCoup" id="A0A2R6RFU8">
    <property type="interactions" value="785"/>
</dbReference>
<gene>
    <name evidence="4" type="ORF">CEY00_Acc06641</name>
</gene>
<evidence type="ECO:0000256" key="2">
    <source>
        <dbReference type="SAM" id="SignalP"/>
    </source>
</evidence>
<dbReference type="InParanoid" id="A0A2R6RFU8"/>
<accession>A0A2R6RFU8</accession>
<comment type="caution">
    <text evidence="4">The sequence shown here is derived from an EMBL/GenBank/DDBJ whole genome shotgun (WGS) entry which is preliminary data.</text>
</comment>
<evidence type="ECO:0000259" key="3">
    <source>
        <dbReference type="SMART" id="SM00768"/>
    </source>
</evidence>
<evidence type="ECO:0000313" key="4">
    <source>
        <dbReference type="EMBL" id="PSS28889.1"/>
    </source>
</evidence>
<sequence length="126" mass="13928">MARENLSLGFLCFLLFMAVCNSSRDSTIWGGQKRGIVTRTWCVANPFLGDDELQKAIDYYCNGQGVVDCRVIRPGGPCFLPNTVQEHASVVFDFYYKAHNGQSSFCPNHVAGLTIDNPSHGSCIYP</sequence>
<protein>
    <submittedName>
        <fullName evidence="4">Glucan endo-1,3-beta-glucosidase</fullName>
    </submittedName>
</protein>
<feature type="domain" description="X8" evidence="3">
    <location>
        <begin position="40"/>
        <end position="125"/>
    </location>
</feature>
<reference evidence="5" key="2">
    <citation type="journal article" date="2018" name="BMC Genomics">
        <title>A manually annotated Actinidia chinensis var. chinensis (kiwifruit) genome highlights the challenges associated with draft genomes and gene prediction in plants.</title>
        <authorList>
            <person name="Pilkington S.M."/>
            <person name="Crowhurst R."/>
            <person name="Hilario E."/>
            <person name="Nardozza S."/>
            <person name="Fraser L."/>
            <person name="Peng Y."/>
            <person name="Gunaseelan K."/>
            <person name="Simpson R."/>
            <person name="Tahir J."/>
            <person name="Deroles S.C."/>
            <person name="Templeton K."/>
            <person name="Luo Z."/>
            <person name="Davy M."/>
            <person name="Cheng C."/>
            <person name="McNeilage M."/>
            <person name="Scaglione D."/>
            <person name="Liu Y."/>
            <person name="Zhang Q."/>
            <person name="Datson P."/>
            <person name="De Silva N."/>
            <person name="Gardiner S.E."/>
            <person name="Bassett H."/>
            <person name="Chagne D."/>
            <person name="McCallum J."/>
            <person name="Dzierzon H."/>
            <person name="Deng C."/>
            <person name="Wang Y.Y."/>
            <person name="Barron L."/>
            <person name="Manako K."/>
            <person name="Bowen J."/>
            <person name="Foster T.M."/>
            <person name="Erridge Z.A."/>
            <person name="Tiffin H."/>
            <person name="Waite C.N."/>
            <person name="Davies K.M."/>
            <person name="Grierson E.P."/>
            <person name="Laing W.A."/>
            <person name="Kirk R."/>
            <person name="Chen X."/>
            <person name="Wood M."/>
            <person name="Montefiori M."/>
            <person name="Brummell D.A."/>
            <person name="Schwinn K.E."/>
            <person name="Catanach A."/>
            <person name="Fullerton C."/>
            <person name="Li D."/>
            <person name="Meiyalaghan S."/>
            <person name="Nieuwenhuizen N."/>
            <person name="Read N."/>
            <person name="Prakash R."/>
            <person name="Hunter D."/>
            <person name="Zhang H."/>
            <person name="McKenzie M."/>
            <person name="Knabel M."/>
            <person name="Harris A."/>
            <person name="Allan A.C."/>
            <person name="Gleave A."/>
            <person name="Chen A."/>
            <person name="Janssen B.J."/>
            <person name="Plunkett B."/>
            <person name="Ampomah-Dwamena C."/>
            <person name="Voogd C."/>
            <person name="Leif D."/>
            <person name="Lafferty D."/>
            <person name="Souleyre E.J.F."/>
            <person name="Varkonyi-Gasic E."/>
            <person name="Gambi F."/>
            <person name="Hanley J."/>
            <person name="Yao J.L."/>
            <person name="Cheung J."/>
            <person name="David K.M."/>
            <person name="Warren B."/>
            <person name="Marsh K."/>
            <person name="Snowden K.C."/>
            <person name="Lin-Wang K."/>
            <person name="Brian L."/>
            <person name="Martinez-Sanchez M."/>
            <person name="Wang M."/>
            <person name="Ileperuma N."/>
            <person name="Macnee N."/>
            <person name="Campin R."/>
            <person name="McAtee P."/>
            <person name="Drummond R.S.M."/>
            <person name="Espley R.V."/>
            <person name="Ireland H.S."/>
            <person name="Wu R."/>
            <person name="Atkinson R.G."/>
            <person name="Karunairetnam S."/>
            <person name="Bulley S."/>
            <person name="Chunkath S."/>
            <person name="Hanley Z."/>
            <person name="Storey R."/>
            <person name="Thrimawithana A.H."/>
            <person name="Thomson S."/>
            <person name="David C."/>
            <person name="Testolin R."/>
            <person name="Huang H."/>
            <person name="Hellens R.P."/>
            <person name="Schaffer R.J."/>
        </authorList>
    </citation>
    <scope>NUCLEOTIDE SEQUENCE [LARGE SCALE GENOMIC DNA]</scope>
    <source>
        <strain evidence="5">cv. Red5</strain>
    </source>
</reference>
<dbReference type="SMART" id="SM00768">
    <property type="entry name" value="X8"/>
    <property type="match status" value="1"/>
</dbReference>
<dbReference type="GO" id="GO:0009506">
    <property type="term" value="C:plasmodesma"/>
    <property type="evidence" value="ECO:0007669"/>
    <property type="project" value="UniProtKB-ARBA"/>
</dbReference>
<keyword evidence="1 2" id="KW-0732">Signal</keyword>
<dbReference type="InterPro" id="IPR044788">
    <property type="entry name" value="X8_dom_prot"/>
</dbReference>
<dbReference type="OMA" id="INHASFV"/>
<keyword evidence="5" id="KW-1185">Reference proteome</keyword>
<dbReference type="PANTHER" id="PTHR31044:SF52">
    <property type="entry name" value="OS01G0631500 PROTEIN"/>
    <property type="match status" value="1"/>
</dbReference>
<dbReference type="STRING" id="1590841.A0A2R6RFU8"/>